<dbReference type="AlphaFoldDB" id="A0A1I2GBL8"/>
<dbReference type="EMBL" id="FONY01000017">
    <property type="protein sequence ID" value="SFF14146.1"/>
    <property type="molecule type" value="Genomic_DNA"/>
</dbReference>
<dbReference type="Pfam" id="PF02321">
    <property type="entry name" value="OEP"/>
    <property type="match status" value="2"/>
</dbReference>
<protein>
    <submittedName>
        <fullName evidence="3">Outer membrane protein, cobalt-zinc-cadmium efflux system</fullName>
    </submittedName>
</protein>
<evidence type="ECO:0000256" key="2">
    <source>
        <dbReference type="SAM" id="Coils"/>
    </source>
</evidence>
<evidence type="ECO:0000256" key="1">
    <source>
        <dbReference type="ARBA" id="ARBA00007613"/>
    </source>
</evidence>
<keyword evidence="4" id="KW-1185">Reference proteome</keyword>
<dbReference type="InterPro" id="IPR010131">
    <property type="entry name" value="MdtP/NodT-like"/>
</dbReference>
<gene>
    <name evidence="3" type="ORF">SAMN04488541_101753</name>
</gene>
<dbReference type="PANTHER" id="PTHR30203:SF23">
    <property type="entry name" value="OUTER MEMBRANE EFFLUX PROTEIN"/>
    <property type="match status" value="1"/>
</dbReference>
<name>A0A1I2GBL8_9BACT</name>
<dbReference type="OrthoDB" id="9791261at2"/>
<accession>A0A1I2GBL8</accession>
<dbReference type="STRING" id="1003.SAMN04488541_101753"/>
<reference evidence="3 4" key="1">
    <citation type="submission" date="2016-10" db="EMBL/GenBank/DDBJ databases">
        <authorList>
            <person name="de Groot N.N."/>
        </authorList>
    </citation>
    <scope>NUCLEOTIDE SEQUENCE [LARGE SCALE GENOMIC DNA]</scope>
    <source>
        <strain>GEY</strain>
        <strain evidence="4">DSM 9560</strain>
    </source>
</reference>
<dbReference type="Gene3D" id="1.20.1600.10">
    <property type="entry name" value="Outer membrane efflux proteins (OEP)"/>
    <property type="match status" value="1"/>
</dbReference>
<dbReference type="SUPFAM" id="SSF56954">
    <property type="entry name" value="Outer membrane efflux proteins (OEP)"/>
    <property type="match status" value="1"/>
</dbReference>
<dbReference type="GO" id="GO:0015562">
    <property type="term" value="F:efflux transmembrane transporter activity"/>
    <property type="evidence" value="ECO:0007669"/>
    <property type="project" value="InterPro"/>
</dbReference>
<evidence type="ECO:0000313" key="3">
    <source>
        <dbReference type="EMBL" id="SFF14146.1"/>
    </source>
</evidence>
<dbReference type="PANTHER" id="PTHR30203">
    <property type="entry name" value="OUTER MEMBRANE CATION EFFLUX PROTEIN"/>
    <property type="match status" value="1"/>
</dbReference>
<sequence>MRILLFIIFLSLVHSFFAFSQTSITLRQAEQLFLKNNLELLAAQFNISAAQAQVIQARLWANPIFSAELNAVNPEQNRTFDIGKSGQKAFEIEQLIYLGGKKRNEINFAKSNVELAELLFVDLLRNLRFQLRSSFCAMYYDNLSVRNLDVQLSLLDTLVQAYAAQAQKGNVPLKDLVRLQSLYLNLRNERNDLINNILEEQKQIQVLLGTSKAFFPAPENSELATYQKDISLTANILLDSALQNRPDLKFAQKATQSAELLLRWQKSLAVPDLNLGLAYDQRGGAFNNQISLTLGILLPLWNRNQSNIQLAKVQLEQNKILQNQQEIQIQNQVSTTLAQYIEAKSNYQKISGFFSENFEQVYKGTVDNFQRGNISMLEFTDFMESYQQNLLQLNKTQKILTNSCEQLNWVSHSSIF</sequence>
<dbReference type="InterPro" id="IPR003423">
    <property type="entry name" value="OMP_efflux"/>
</dbReference>
<dbReference type="RefSeq" id="WP_091544984.1">
    <property type="nucleotide sequence ID" value="NZ_FONY01000017.1"/>
</dbReference>
<feature type="coiled-coil region" evidence="2">
    <location>
        <begin position="176"/>
        <end position="203"/>
    </location>
</feature>
<keyword evidence="2" id="KW-0175">Coiled coil</keyword>
<comment type="similarity">
    <text evidence="1">Belongs to the outer membrane factor (OMF) (TC 1.B.17) family.</text>
</comment>
<dbReference type="Proteomes" id="UP000199513">
    <property type="component" value="Unassembled WGS sequence"/>
</dbReference>
<evidence type="ECO:0000313" key="4">
    <source>
        <dbReference type="Proteomes" id="UP000199513"/>
    </source>
</evidence>
<proteinExistence type="inferred from homology"/>
<organism evidence="3 4">
    <name type="scientific">Thermoflexibacter ruber</name>
    <dbReference type="NCBI Taxonomy" id="1003"/>
    <lineage>
        <taxon>Bacteria</taxon>
        <taxon>Pseudomonadati</taxon>
        <taxon>Bacteroidota</taxon>
        <taxon>Cytophagia</taxon>
        <taxon>Cytophagales</taxon>
        <taxon>Thermoflexibacteraceae</taxon>
        <taxon>Thermoflexibacter</taxon>
    </lineage>
</organism>